<gene>
    <name evidence="1" type="ORF">J2851_004092</name>
</gene>
<comment type="caution">
    <text evidence="1">The sequence shown here is derived from an EMBL/GenBank/DDBJ whole genome shotgun (WGS) entry which is preliminary data.</text>
</comment>
<dbReference type="InterPro" id="IPR011990">
    <property type="entry name" value="TPR-like_helical_dom_sf"/>
</dbReference>
<name>A0ABS4SP20_9PROT</name>
<dbReference type="RefSeq" id="WP_209768460.1">
    <property type="nucleotide sequence ID" value="NZ_JAGINP010000015.1"/>
</dbReference>
<evidence type="ECO:0000313" key="2">
    <source>
        <dbReference type="Proteomes" id="UP000781958"/>
    </source>
</evidence>
<dbReference type="Gene3D" id="1.25.40.10">
    <property type="entry name" value="Tetratricopeptide repeat domain"/>
    <property type="match status" value="1"/>
</dbReference>
<accession>A0ABS4SP20</accession>
<proteinExistence type="predicted"/>
<dbReference type="EMBL" id="JAGINP010000015">
    <property type="protein sequence ID" value="MBP2294303.1"/>
    <property type="molecule type" value="Genomic_DNA"/>
</dbReference>
<evidence type="ECO:0000313" key="1">
    <source>
        <dbReference type="EMBL" id="MBP2294303.1"/>
    </source>
</evidence>
<dbReference type="SUPFAM" id="SSF48452">
    <property type="entry name" value="TPR-like"/>
    <property type="match status" value="1"/>
</dbReference>
<reference evidence="1 2" key="1">
    <citation type="submission" date="2021-03" db="EMBL/GenBank/DDBJ databases">
        <title>Genomic Encyclopedia of Type Strains, Phase III (KMG-III): the genomes of soil and plant-associated and newly described type strains.</title>
        <authorList>
            <person name="Whitman W."/>
        </authorList>
    </citation>
    <scope>NUCLEOTIDE SEQUENCE [LARGE SCALE GENOMIC DNA]</scope>
    <source>
        <strain evidence="1 2">IMMIB AFH-6</strain>
    </source>
</reference>
<dbReference type="Proteomes" id="UP000781958">
    <property type="component" value="Unassembled WGS sequence"/>
</dbReference>
<protein>
    <submittedName>
        <fullName evidence="1">Tetratricopeptide (TPR) repeat protein</fullName>
    </submittedName>
</protein>
<keyword evidence="2" id="KW-1185">Reference proteome</keyword>
<organism evidence="1 2">
    <name type="scientific">Azospirillum rugosum</name>
    <dbReference type="NCBI Taxonomy" id="416170"/>
    <lineage>
        <taxon>Bacteria</taxon>
        <taxon>Pseudomonadati</taxon>
        <taxon>Pseudomonadota</taxon>
        <taxon>Alphaproteobacteria</taxon>
        <taxon>Rhodospirillales</taxon>
        <taxon>Azospirillaceae</taxon>
        <taxon>Azospirillum</taxon>
    </lineage>
</organism>
<sequence length="269" mass="29517">MPVDQPSVTDSVSSVPDDPAGFVEAYRRFAMAFAETVHQETGDVLGALNGQYFLNRIIVFNRFFRRTAAHFLLAQGVDYHRMAILQTASRDFGRMVGLDPRALAIEPFFDLQGPAETPAARAEAYYRSALNLAPGLGQAHFNLARLLDARGDGAAADHYEQAAKFNARFHPHAHLRLAFIREAAGQTGAALDHYRAALAEGTHFGELHARVARFLWAHGTVEEALEQFDRAAEPVHYYAPEFIVDTPSQTDLDVAGAFRSMFAPAASAS</sequence>